<organism evidence="3 4">
    <name type="scientific">Tritrichomonas musculus</name>
    <dbReference type="NCBI Taxonomy" id="1915356"/>
    <lineage>
        <taxon>Eukaryota</taxon>
        <taxon>Metamonada</taxon>
        <taxon>Parabasalia</taxon>
        <taxon>Tritrichomonadida</taxon>
        <taxon>Tritrichomonadidae</taxon>
        <taxon>Tritrichomonas</taxon>
    </lineage>
</organism>
<keyword evidence="2" id="KW-0040">ANK repeat</keyword>
<comment type="caution">
    <text evidence="3">The sequence shown here is derived from an EMBL/GenBank/DDBJ whole genome shotgun (WGS) entry which is preliminary data.</text>
</comment>
<keyword evidence="1" id="KW-0677">Repeat</keyword>
<reference evidence="3 4" key="1">
    <citation type="submission" date="2024-04" db="EMBL/GenBank/DDBJ databases">
        <title>Tritrichomonas musculus Genome.</title>
        <authorList>
            <person name="Alves-Ferreira E."/>
            <person name="Grigg M."/>
            <person name="Lorenzi H."/>
            <person name="Galac M."/>
        </authorList>
    </citation>
    <scope>NUCLEOTIDE SEQUENCE [LARGE SCALE GENOMIC DNA]</scope>
    <source>
        <strain evidence="3 4">EAF2021</strain>
    </source>
</reference>
<dbReference type="Proteomes" id="UP001470230">
    <property type="component" value="Unassembled WGS sequence"/>
</dbReference>
<dbReference type="Pfam" id="PF12796">
    <property type="entry name" value="Ank_2"/>
    <property type="match status" value="5"/>
</dbReference>
<dbReference type="InterPro" id="IPR002110">
    <property type="entry name" value="Ankyrin_rpt"/>
</dbReference>
<protein>
    <recommendedName>
        <fullName evidence="5">Ankyrin</fullName>
    </recommendedName>
</protein>
<proteinExistence type="predicted"/>
<evidence type="ECO:0000313" key="4">
    <source>
        <dbReference type="Proteomes" id="UP001470230"/>
    </source>
</evidence>
<dbReference type="PANTHER" id="PTHR24198:SF165">
    <property type="entry name" value="ANKYRIN REPEAT-CONTAINING PROTEIN-RELATED"/>
    <property type="match status" value="1"/>
</dbReference>
<name>A0ABR2KGA0_9EUKA</name>
<dbReference type="InterPro" id="IPR036770">
    <property type="entry name" value="Ankyrin_rpt-contain_sf"/>
</dbReference>
<sequence length="1128" mass="131784">MNIENYIRQMKEIQNAILECIDDESFNEENNKKLNNLLEEQSIKDKPNELKSILYILSKIANNHNRATNFFSKIERILKIFKEEMKEYFTNPEIFNIFKGNKRILLYLIKENIIIINKSVINILRQKNYIYYFYPEIDQIDSEIFDRKYIKKIIEDSFDIYEEKRKIGENDSYLCELIRNDSIDEFIQYLNENKRSPTSIIEPSIFETNSFLINKKISLIEYSAFFGSIKIIHFLLSNKIELNSSLLLFAIHSQNLELIQNIEQQISKQNDNFYEECLIESIKCHHNKITDYFLNKFVKKNEIECLKYYNFNYFNMNFIDKSIFHNLCKYDYSFIIKNLFDSSEFDLDLNEKIFQRKIKIESDEKEMEIIEYEKTALLVSVEKGNIQVVNLLLSHKDIDVNVKSECKHFYFYGLKTSEKTALHAAIENENCEIVELLIDKKDADLNIKMINKYEKGNNYKHVEEKPSLFVAIEKENTKIINFLLARKEIDVNSKFISKEEAASRYYIEKSPLHLAVEKENQLIVQSLLTVKEINVNDNFIESYVSDSNSYSREKQALHIAAYKNNCQIVNMLLQCERININAKMITNYEKSNEFSEKTAFHIAICKGYKQIVELLLKHPGIDVNVRKVNESYEKTPLFITVENEYNEIAEVLLQNQNLDINMTSKIKHVKLNEEEEEEYNENVKQINEEEMKALHLAVDIGNLYIIKLLLKHPRIDVNNMLIKKFINNEDSSLDEIRKTALHVAVEQNKTEIVNALLSNPNIDVNIRRFHHENKITSEGELNTYSEEYESALSIAISKRYVNIVKILLAQPNIDVNVKRIESIRTTFIDSFHNTECDMKKEDTPLHTAVQNNDILIAKLLLQDSKIDVNALSVQTKTFCKDNDEEYQFEAALHIAIENNYKDIVDLLLANPNIDINLISMRKESEGNELIEEKKTSLHLAVDKQNIDFVSLLLKHPKIDANIFSFKKVAKSDDKDTFDEIERTALHQAVEQNDIIITDMLLNSKNINVNVLQITRKIVNSVLLRKMEEAVLHAAVEKNNYNIVELLCKNPEIDVNAFMKITVAIEGSEYVVTKASLHLSVLLRYIEIIKILLKNPKIDINIKDNEGKSPCDQIDDEQIVSLFEMANSF</sequence>
<accession>A0ABR2KGA0</accession>
<dbReference type="EMBL" id="JAPFFF010000005">
    <property type="protein sequence ID" value="KAK8889993.1"/>
    <property type="molecule type" value="Genomic_DNA"/>
</dbReference>
<evidence type="ECO:0000256" key="2">
    <source>
        <dbReference type="ARBA" id="ARBA00023043"/>
    </source>
</evidence>
<dbReference type="SUPFAM" id="SSF48403">
    <property type="entry name" value="Ankyrin repeat"/>
    <property type="match status" value="3"/>
</dbReference>
<evidence type="ECO:0000256" key="1">
    <source>
        <dbReference type="ARBA" id="ARBA00022737"/>
    </source>
</evidence>
<evidence type="ECO:0008006" key="5">
    <source>
        <dbReference type="Google" id="ProtNLM"/>
    </source>
</evidence>
<dbReference type="SMART" id="SM00248">
    <property type="entry name" value="ANK"/>
    <property type="match status" value="18"/>
</dbReference>
<evidence type="ECO:0000313" key="3">
    <source>
        <dbReference type="EMBL" id="KAK8889993.1"/>
    </source>
</evidence>
<dbReference type="PANTHER" id="PTHR24198">
    <property type="entry name" value="ANKYRIN REPEAT AND PROTEIN KINASE DOMAIN-CONTAINING PROTEIN"/>
    <property type="match status" value="1"/>
</dbReference>
<gene>
    <name evidence="3" type="ORF">M9Y10_034751</name>
</gene>
<dbReference type="Gene3D" id="1.25.40.20">
    <property type="entry name" value="Ankyrin repeat-containing domain"/>
    <property type="match status" value="5"/>
</dbReference>
<keyword evidence="4" id="KW-1185">Reference proteome</keyword>